<dbReference type="KEGG" id="htq:FRZ44_44550"/>
<organism evidence="2 3">
    <name type="scientific">Hypericibacter terrae</name>
    <dbReference type="NCBI Taxonomy" id="2602015"/>
    <lineage>
        <taxon>Bacteria</taxon>
        <taxon>Pseudomonadati</taxon>
        <taxon>Pseudomonadota</taxon>
        <taxon>Alphaproteobacteria</taxon>
        <taxon>Rhodospirillales</taxon>
        <taxon>Dongiaceae</taxon>
        <taxon>Hypericibacter</taxon>
    </lineage>
</organism>
<protein>
    <submittedName>
        <fullName evidence="2">Uncharacterized protein</fullName>
    </submittedName>
</protein>
<dbReference type="Proteomes" id="UP000326202">
    <property type="component" value="Chromosome"/>
</dbReference>
<evidence type="ECO:0000313" key="2">
    <source>
        <dbReference type="EMBL" id="QEX19143.1"/>
    </source>
</evidence>
<evidence type="ECO:0000313" key="3">
    <source>
        <dbReference type="Proteomes" id="UP000326202"/>
    </source>
</evidence>
<feature type="region of interest" description="Disordered" evidence="1">
    <location>
        <begin position="1"/>
        <end position="21"/>
    </location>
</feature>
<name>A0A5J6MP52_9PROT</name>
<evidence type="ECO:0000256" key="1">
    <source>
        <dbReference type="SAM" id="MobiDB-lite"/>
    </source>
</evidence>
<gene>
    <name evidence="2" type="ORF">FRZ44_44550</name>
</gene>
<proteinExistence type="predicted"/>
<dbReference type="AlphaFoldDB" id="A0A5J6MP52"/>
<reference evidence="2 3" key="1">
    <citation type="submission" date="2019-08" db="EMBL/GenBank/DDBJ databases">
        <title>Hyperibacter terrae gen. nov., sp. nov. and Hyperibacter viscosus sp. nov., two new members in the family Rhodospirillaceae isolated from the rhizosphere of Hypericum perforatum.</title>
        <authorList>
            <person name="Noviana Z."/>
        </authorList>
    </citation>
    <scope>NUCLEOTIDE SEQUENCE [LARGE SCALE GENOMIC DNA]</scope>
    <source>
        <strain evidence="2 3">R5913</strain>
    </source>
</reference>
<sequence>MSYVRDLHAKRSQPTEGQTHDKAFAFMATACGNLQRRPAHGLCFARPPASNGWNSGYSGWNSGYNGSYASDPVPSQLRQ</sequence>
<accession>A0A5J6MP52</accession>
<dbReference type="EMBL" id="CP042906">
    <property type="protein sequence ID" value="QEX19143.1"/>
    <property type="molecule type" value="Genomic_DNA"/>
</dbReference>
<keyword evidence="3" id="KW-1185">Reference proteome</keyword>